<dbReference type="Pfam" id="PF02806">
    <property type="entry name" value="Alpha-amylase_C"/>
    <property type="match status" value="1"/>
</dbReference>
<sequence>MVAFRNVVSGTYRENWWDDGDYQIAFSRGNKGFIAINAGALDMRISLQTGLPPGTYCDVISGNYKHGRCTGMEVNVHSDGTAYFNIESSSDDFMVALHIGTQISFCLVCKQKSRVDLIYSIAFENIFVLANYHYYEEVDTGKCKITKNTPRNI</sequence>
<dbReference type="Gene3D" id="2.60.40.1180">
    <property type="entry name" value="Golgi alpha-mannosidase II"/>
    <property type="match status" value="1"/>
</dbReference>
<dbReference type="InterPro" id="IPR031319">
    <property type="entry name" value="A-amylase_C"/>
</dbReference>
<dbReference type="GO" id="GO:0004556">
    <property type="term" value="F:alpha-amylase activity"/>
    <property type="evidence" value="ECO:0007669"/>
    <property type="project" value="UniProtKB-EC"/>
</dbReference>
<dbReference type="OrthoDB" id="550577at2759"/>
<dbReference type="SMART" id="SM00632">
    <property type="entry name" value="Aamy_C"/>
    <property type="match status" value="1"/>
</dbReference>
<gene>
    <name evidence="3" type="ORF">MEDL_35060</name>
</gene>
<dbReference type="GO" id="GO:0043169">
    <property type="term" value="F:cation binding"/>
    <property type="evidence" value="ECO:0007669"/>
    <property type="project" value="InterPro"/>
</dbReference>
<dbReference type="AlphaFoldDB" id="A0A8S3SLJ0"/>
<dbReference type="InterPro" id="IPR006048">
    <property type="entry name" value="A-amylase/branching_C"/>
</dbReference>
<evidence type="ECO:0000313" key="3">
    <source>
        <dbReference type="EMBL" id="CAG2221663.1"/>
    </source>
</evidence>
<keyword evidence="4" id="KW-1185">Reference proteome</keyword>
<evidence type="ECO:0000256" key="1">
    <source>
        <dbReference type="ARBA" id="ARBA00008061"/>
    </source>
</evidence>
<comment type="caution">
    <text evidence="3">The sequence shown here is derived from an EMBL/GenBank/DDBJ whole genome shotgun (WGS) entry which is preliminary data.</text>
</comment>
<evidence type="ECO:0000313" key="4">
    <source>
        <dbReference type="Proteomes" id="UP000683360"/>
    </source>
</evidence>
<protein>
    <submittedName>
        <fullName evidence="3">AMY</fullName>
        <ecNumber evidence="3">3.2.1.1</ecNumber>
    </submittedName>
</protein>
<proteinExistence type="inferred from homology"/>
<dbReference type="SUPFAM" id="SSF51011">
    <property type="entry name" value="Glycosyl hydrolase domain"/>
    <property type="match status" value="1"/>
</dbReference>
<accession>A0A8S3SLJ0</accession>
<dbReference type="InterPro" id="IPR013780">
    <property type="entry name" value="Glyco_hydro_b"/>
</dbReference>
<reference evidence="3" key="1">
    <citation type="submission" date="2021-03" db="EMBL/GenBank/DDBJ databases">
        <authorList>
            <person name="Bekaert M."/>
        </authorList>
    </citation>
    <scope>NUCLEOTIDE SEQUENCE</scope>
</reference>
<dbReference type="EC" id="3.2.1.1" evidence="3"/>
<evidence type="ECO:0000259" key="2">
    <source>
        <dbReference type="SMART" id="SM00632"/>
    </source>
</evidence>
<comment type="similarity">
    <text evidence="1">Belongs to the glycosyl hydrolase 13 family.</text>
</comment>
<keyword evidence="3" id="KW-0326">Glycosidase</keyword>
<dbReference type="Proteomes" id="UP000683360">
    <property type="component" value="Unassembled WGS sequence"/>
</dbReference>
<dbReference type="EMBL" id="CAJPWZ010001687">
    <property type="protein sequence ID" value="CAG2221663.1"/>
    <property type="molecule type" value="Genomic_DNA"/>
</dbReference>
<feature type="domain" description="Alpha-amylase C-terminal" evidence="2">
    <location>
        <begin position="14"/>
        <end position="102"/>
    </location>
</feature>
<organism evidence="3 4">
    <name type="scientific">Mytilus edulis</name>
    <name type="common">Blue mussel</name>
    <dbReference type="NCBI Taxonomy" id="6550"/>
    <lineage>
        <taxon>Eukaryota</taxon>
        <taxon>Metazoa</taxon>
        <taxon>Spiralia</taxon>
        <taxon>Lophotrochozoa</taxon>
        <taxon>Mollusca</taxon>
        <taxon>Bivalvia</taxon>
        <taxon>Autobranchia</taxon>
        <taxon>Pteriomorphia</taxon>
        <taxon>Mytilida</taxon>
        <taxon>Mytiloidea</taxon>
        <taxon>Mytilidae</taxon>
        <taxon>Mytilinae</taxon>
        <taxon>Mytilus</taxon>
    </lineage>
</organism>
<name>A0A8S3SLJ0_MYTED</name>
<dbReference type="GO" id="GO:0005975">
    <property type="term" value="P:carbohydrate metabolic process"/>
    <property type="evidence" value="ECO:0007669"/>
    <property type="project" value="InterPro"/>
</dbReference>
<keyword evidence="3" id="KW-0378">Hydrolase</keyword>